<dbReference type="HOGENOM" id="CLU_033919_0_0_1"/>
<keyword evidence="1" id="KW-0175">Coiled coil</keyword>
<feature type="region of interest" description="Disordered" evidence="2">
    <location>
        <begin position="74"/>
        <end position="103"/>
    </location>
</feature>
<evidence type="ECO:0000313" key="4">
    <source>
        <dbReference type="Proteomes" id="UP000008066"/>
    </source>
</evidence>
<protein>
    <submittedName>
        <fullName evidence="3">Uncharacterized protein</fullName>
    </submittedName>
</protein>
<dbReference type="OrthoDB" id="5234772at2759"/>
<reference evidence="3 4" key="1">
    <citation type="journal article" date="2011" name="Cell">
        <title>Insight into structure and assembly of the nuclear pore complex by utilizing the genome of a eukaryotic thermophile.</title>
        <authorList>
            <person name="Amlacher S."/>
            <person name="Sarges P."/>
            <person name="Flemming D."/>
            <person name="van Noort V."/>
            <person name="Kunze R."/>
            <person name="Devos D.P."/>
            <person name="Arumugam M."/>
            <person name="Bork P."/>
            <person name="Hurt E."/>
        </authorList>
    </citation>
    <scope>NUCLEOTIDE SEQUENCE [LARGE SCALE GENOMIC DNA]</scope>
    <source>
        <strain evidence="4">DSM 1495 / CBS 144.50 / IMI 039719</strain>
    </source>
</reference>
<name>G0S132_CHATD</name>
<dbReference type="eggNOG" id="ENOG502RVVP">
    <property type="taxonomic scope" value="Eukaryota"/>
</dbReference>
<dbReference type="EMBL" id="GL988039">
    <property type="protein sequence ID" value="EGS22742.1"/>
    <property type="molecule type" value="Genomic_DNA"/>
</dbReference>
<accession>G0S132</accession>
<evidence type="ECO:0000256" key="2">
    <source>
        <dbReference type="SAM" id="MobiDB-lite"/>
    </source>
</evidence>
<evidence type="ECO:0000256" key="1">
    <source>
        <dbReference type="SAM" id="Coils"/>
    </source>
</evidence>
<dbReference type="AlphaFoldDB" id="G0S132"/>
<gene>
    <name evidence="3" type="ORF">CTHT_0012170</name>
</gene>
<dbReference type="STRING" id="759272.G0S132"/>
<feature type="region of interest" description="Disordered" evidence="2">
    <location>
        <begin position="176"/>
        <end position="195"/>
    </location>
</feature>
<dbReference type="GeneID" id="18255255"/>
<dbReference type="RefSeq" id="XP_006691734.1">
    <property type="nucleotide sequence ID" value="XM_006691671.1"/>
</dbReference>
<dbReference type="Proteomes" id="UP000008066">
    <property type="component" value="Unassembled WGS sequence"/>
</dbReference>
<proteinExistence type="predicted"/>
<feature type="compositionally biased region" description="Gly residues" evidence="2">
    <location>
        <begin position="184"/>
        <end position="194"/>
    </location>
</feature>
<feature type="coiled-coil region" evidence="1">
    <location>
        <begin position="283"/>
        <end position="317"/>
    </location>
</feature>
<dbReference type="KEGG" id="cthr:CTHT_0012170"/>
<organism evidence="4">
    <name type="scientific">Chaetomium thermophilum (strain DSM 1495 / CBS 144.50 / IMI 039719)</name>
    <name type="common">Thermochaetoides thermophila</name>
    <dbReference type="NCBI Taxonomy" id="759272"/>
    <lineage>
        <taxon>Eukaryota</taxon>
        <taxon>Fungi</taxon>
        <taxon>Dikarya</taxon>
        <taxon>Ascomycota</taxon>
        <taxon>Pezizomycotina</taxon>
        <taxon>Sordariomycetes</taxon>
        <taxon>Sordariomycetidae</taxon>
        <taxon>Sordariales</taxon>
        <taxon>Chaetomiaceae</taxon>
        <taxon>Thermochaetoides</taxon>
    </lineage>
</organism>
<feature type="compositionally biased region" description="Low complexity" evidence="2">
    <location>
        <begin position="74"/>
        <end position="92"/>
    </location>
</feature>
<keyword evidence="4" id="KW-1185">Reference proteome</keyword>
<dbReference type="OMA" id="FSQRRAF"/>
<evidence type="ECO:0000313" key="3">
    <source>
        <dbReference type="EMBL" id="EGS22742.1"/>
    </source>
</evidence>
<sequence length="521" mass="57840">MTEIFFQSALAASKSQKLAADAAKIKSSCLESHSHQHQHSDTPSLLSCPPCYESLLDALRARYLGATFIKSTTETADPSTSATSSSRGVAATEEGEKEEKEWFSPRRPFLSDLAALIDSAREYQVSPQAIDERIRAERARWYAERVRGSLLRLLVEDPSGRGEVFEKLEDLAAGMATAAAAPSGPGGSGQGGVGDPIRLAEEIAERLRAGPLAPYEGSATVGERLASVTDPSERAEVLKQAFFANEDNSTVPADHQKYFSLLLHGGLSMDKVVDRILEDRQAAAGAREQTDKLNQRLDELRRARAAHELQKSRKAQRRESLAQQRVPEELYNLPACAVCGELPGTREFFVCSVCVILAEKGVLERPTVWCSGECEERGHASHTEQAHLCASASHCLQLHQHPDQPHSSPLDVHFCAECLTTLKQPTLYCTLACADADFQHHREEVHLPERRNLGLPMDEDEDQLEYLDDHDHDNDTNMTDGDHNPEQQQRKQYRARDITAVMTSLEEAVKEWEGRNRVRMQ</sequence>
<feature type="region of interest" description="Disordered" evidence="2">
    <location>
        <begin position="467"/>
        <end position="493"/>
    </location>
</feature>